<feature type="signal peptide" evidence="6">
    <location>
        <begin position="1"/>
        <end position="21"/>
    </location>
</feature>
<reference evidence="7 8" key="1">
    <citation type="submission" date="2019-09" db="EMBL/GenBank/DDBJ databases">
        <title>A chromosome-level genome assembly of the Chinese tupelo Nyssa sinensis.</title>
        <authorList>
            <person name="Yang X."/>
            <person name="Kang M."/>
            <person name="Yang Y."/>
            <person name="Xiong H."/>
            <person name="Wang M."/>
            <person name="Zhang Z."/>
            <person name="Wang Z."/>
            <person name="Wu H."/>
            <person name="Ma T."/>
            <person name="Liu J."/>
            <person name="Xi Z."/>
        </authorList>
    </citation>
    <scope>NUCLEOTIDE SEQUENCE [LARGE SCALE GENOMIC DNA]</scope>
    <source>
        <strain evidence="7">J267</strain>
        <tissue evidence="7">Leaf</tissue>
    </source>
</reference>
<dbReference type="AlphaFoldDB" id="A0A5J5BMM4"/>
<protein>
    <recommendedName>
        <fullName evidence="6">S-protein homolog</fullName>
    </recommendedName>
</protein>
<dbReference type="GO" id="GO:0005576">
    <property type="term" value="C:extracellular region"/>
    <property type="evidence" value="ECO:0007669"/>
    <property type="project" value="UniProtKB-SubCell"/>
</dbReference>
<evidence type="ECO:0000256" key="5">
    <source>
        <dbReference type="ARBA" id="ARBA00022729"/>
    </source>
</evidence>
<keyword evidence="4 6" id="KW-0964">Secreted</keyword>
<comment type="subcellular location">
    <subcellularLocation>
        <location evidence="1 6">Secreted</location>
    </subcellularLocation>
</comment>
<evidence type="ECO:0000256" key="6">
    <source>
        <dbReference type="RuleBase" id="RU367044"/>
    </source>
</evidence>
<gene>
    <name evidence="7" type="ORF">F0562_022369</name>
</gene>
<dbReference type="EMBL" id="CM018034">
    <property type="protein sequence ID" value="KAA8544363.1"/>
    <property type="molecule type" value="Genomic_DNA"/>
</dbReference>
<evidence type="ECO:0000256" key="4">
    <source>
        <dbReference type="ARBA" id="ARBA00022525"/>
    </source>
</evidence>
<keyword evidence="8" id="KW-1185">Reference proteome</keyword>
<comment type="similarity">
    <text evidence="2 6">Belongs to the plant self-incompatibility (S1) protein family.</text>
</comment>
<dbReference type="GO" id="GO:0060320">
    <property type="term" value="P:rejection of self pollen"/>
    <property type="evidence" value="ECO:0007669"/>
    <property type="project" value="UniProtKB-KW"/>
</dbReference>
<organism evidence="7 8">
    <name type="scientific">Nyssa sinensis</name>
    <dbReference type="NCBI Taxonomy" id="561372"/>
    <lineage>
        <taxon>Eukaryota</taxon>
        <taxon>Viridiplantae</taxon>
        <taxon>Streptophyta</taxon>
        <taxon>Embryophyta</taxon>
        <taxon>Tracheophyta</taxon>
        <taxon>Spermatophyta</taxon>
        <taxon>Magnoliopsida</taxon>
        <taxon>eudicotyledons</taxon>
        <taxon>Gunneridae</taxon>
        <taxon>Pentapetalae</taxon>
        <taxon>asterids</taxon>
        <taxon>Cornales</taxon>
        <taxon>Nyssaceae</taxon>
        <taxon>Nyssa</taxon>
    </lineage>
</organism>
<dbReference type="PANTHER" id="PTHR31232:SF18">
    <property type="entry name" value="S-PROTEIN HOMOLOG"/>
    <property type="match status" value="1"/>
</dbReference>
<dbReference type="Pfam" id="PF05938">
    <property type="entry name" value="Self-incomp_S1"/>
    <property type="match status" value="1"/>
</dbReference>
<dbReference type="Proteomes" id="UP000325577">
    <property type="component" value="Linkage Group LG11"/>
</dbReference>
<feature type="chain" id="PRO_5025099518" description="S-protein homolog" evidence="6">
    <location>
        <begin position="22"/>
        <end position="134"/>
    </location>
</feature>
<accession>A0A5J5BMM4</accession>
<dbReference type="PANTHER" id="PTHR31232">
    <property type="match status" value="1"/>
</dbReference>
<proteinExistence type="inferred from homology"/>
<keyword evidence="5 6" id="KW-0732">Signal</keyword>
<evidence type="ECO:0000256" key="3">
    <source>
        <dbReference type="ARBA" id="ARBA00022471"/>
    </source>
</evidence>
<sequence>MKNFSSFGFLLLFVFATRIHAKVHVHVINRLGDGRYLNIHCRSKNDDLGHHTLEDSNETTWSFSVNFWETTLFYCNVQWGDSDWYHFDAYDAERDHARCFSACRWMISREGKICCDLSWPPQQPDLSGFLFLPK</sequence>
<keyword evidence="3 6" id="KW-0713">Self-incompatibility</keyword>
<dbReference type="OrthoDB" id="1938697at2759"/>
<evidence type="ECO:0000313" key="7">
    <source>
        <dbReference type="EMBL" id="KAA8544363.1"/>
    </source>
</evidence>
<evidence type="ECO:0000256" key="1">
    <source>
        <dbReference type="ARBA" id="ARBA00004613"/>
    </source>
</evidence>
<evidence type="ECO:0000313" key="8">
    <source>
        <dbReference type="Proteomes" id="UP000325577"/>
    </source>
</evidence>
<evidence type="ECO:0000256" key="2">
    <source>
        <dbReference type="ARBA" id="ARBA00005581"/>
    </source>
</evidence>
<name>A0A5J5BMM4_9ASTE</name>
<dbReference type="InterPro" id="IPR010264">
    <property type="entry name" value="Self-incomp_S1"/>
</dbReference>